<proteinExistence type="predicted"/>
<dbReference type="Proteomes" id="UP000547879">
    <property type="component" value="Unassembled WGS sequence"/>
</dbReference>
<gene>
    <name evidence="1" type="ORF">HNQ72_006073</name>
</gene>
<dbReference type="EMBL" id="JACHEG010000016">
    <property type="protein sequence ID" value="MBB6166222.1"/>
    <property type="molecule type" value="Genomic_DNA"/>
</dbReference>
<evidence type="ECO:0000313" key="2">
    <source>
        <dbReference type="Proteomes" id="UP000547879"/>
    </source>
</evidence>
<dbReference type="AlphaFoldDB" id="A0A7W9YD49"/>
<protein>
    <submittedName>
        <fullName evidence="1">Uncharacterized protein</fullName>
    </submittedName>
</protein>
<evidence type="ECO:0000313" key="1">
    <source>
        <dbReference type="EMBL" id="MBB6166222.1"/>
    </source>
</evidence>
<keyword evidence="2" id="KW-1185">Reference proteome</keyword>
<sequence>MERANGGLEAEISDLTGEERRVVFRDLKTEVTRVFCQLDPPTRFHWASSARKLLEMLGFFETDPQDTFAFSMEQAVELACEFIKQAGSRAARDGVGITLH</sequence>
<accession>A0A7W9YD49</accession>
<organism evidence="1 2">
    <name type="scientific">Rhizobium wenxiniae</name>
    <dbReference type="NCBI Taxonomy" id="1737357"/>
    <lineage>
        <taxon>Bacteria</taxon>
        <taxon>Pseudomonadati</taxon>
        <taxon>Pseudomonadota</taxon>
        <taxon>Alphaproteobacteria</taxon>
        <taxon>Hyphomicrobiales</taxon>
        <taxon>Rhizobiaceae</taxon>
        <taxon>Rhizobium/Agrobacterium group</taxon>
        <taxon>Rhizobium</taxon>
    </lineage>
</organism>
<reference evidence="1 2" key="1">
    <citation type="submission" date="2020-08" db="EMBL/GenBank/DDBJ databases">
        <title>Genomic Encyclopedia of Type Strains, Phase IV (KMG-IV): sequencing the most valuable type-strain genomes for metagenomic binning, comparative biology and taxonomic classification.</title>
        <authorList>
            <person name="Goeker M."/>
        </authorList>
    </citation>
    <scope>NUCLEOTIDE SEQUENCE [LARGE SCALE GENOMIC DNA]</scope>
    <source>
        <strain evidence="1 2">DSM 100734</strain>
    </source>
</reference>
<dbReference type="RefSeq" id="WP_183998140.1">
    <property type="nucleotide sequence ID" value="NZ_BMHW01000018.1"/>
</dbReference>
<name>A0A7W9YD49_9HYPH</name>
<comment type="caution">
    <text evidence="1">The sequence shown here is derived from an EMBL/GenBank/DDBJ whole genome shotgun (WGS) entry which is preliminary data.</text>
</comment>